<evidence type="ECO:0000256" key="1">
    <source>
        <dbReference type="SAM" id="MobiDB-lite"/>
    </source>
</evidence>
<organism evidence="2 3">
    <name type="scientific">Aspergillus tanneri</name>
    <dbReference type="NCBI Taxonomy" id="1220188"/>
    <lineage>
        <taxon>Eukaryota</taxon>
        <taxon>Fungi</taxon>
        <taxon>Dikarya</taxon>
        <taxon>Ascomycota</taxon>
        <taxon>Pezizomycotina</taxon>
        <taxon>Eurotiomycetes</taxon>
        <taxon>Eurotiomycetidae</taxon>
        <taxon>Eurotiales</taxon>
        <taxon>Aspergillaceae</taxon>
        <taxon>Aspergillus</taxon>
        <taxon>Aspergillus subgen. Circumdati</taxon>
    </lineage>
</organism>
<reference evidence="2 3" key="1">
    <citation type="submission" date="2019-03" db="EMBL/GenBank/DDBJ databases">
        <title>The genome sequence of a newly discovered highly antifungal drug resistant Aspergillus species, Aspergillus tanneri NIH 1004.</title>
        <authorList>
            <person name="Mounaud S."/>
            <person name="Singh I."/>
            <person name="Joardar V."/>
            <person name="Pakala S."/>
            <person name="Pakala S."/>
            <person name="Venepally P."/>
            <person name="Hoover J."/>
            <person name="Nierman W."/>
            <person name="Chung J."/>
            <person name="Losada L."/>
        </authorList>
    </citation>
    <scope>NUCLEOTIDE SEQUENCE [LARGE SCALE GENOMIC DNA]</scope>
    <source>
        <strain evidence="2 3">NIH1004</strain>
    </source>
</reference>
<gene>
    <name evidence="2" type="ORF">EYZ11_013078</name>
</gene>
<accession>A0A4S3IYK1</accession>
<protein>
    <submittedName>
        <fullName evidence="2">Uncharacterized protein</fullName>
    </submittedName>
</protein>
<dbReference type="AlphaFoldDB" id="A0A4S3IYK1"/>
<evidence type="ECO:0000313" key="2">
    <source>
        <dbReference type="EMBL" id="THC87476.1"/>
    </source>
</evidence>
<evidence type="ECO:0000313" key="3">
    <source>
        <dbReference type="Proteomes" id="UP000308092"/>
    </source>
</evidence>
<dbReference type="EMBL" id="SOSA01001189">
    <property type="protein sequence ID" value="THC87476.1"/>
    <property type="molecule type" value="Genomic_DNA"/>
</dbReference>
<dbReference type="Proteomes" id="UP000308092">
    <property type="component" value="Unassembled WGS sequence"/>
</dbReference>
<sequence length="51" mass="5341">MVLPSLGVVVPENPDSFARSGDGLGETKTTGQPIPLANTAVYRILQTARDS</sequence>
<comment type="caution">
    <text evidence="2">The sequence shown here is derived from an EMBL/GenBank/DDBJ whole genome shotgun (WGS) entry which is preliminary data.</text>
</comment>
<dbReference type="VEuPathDB" id="FungiDB:EYZ11_013078"/>
<name>A0A4S3IYK1_9EURO</name>
<keyword evidence="3" id="KW-1185">Reference proteome</keyword>
<feature type="region of interest" description="Disordered" evidence="1">
    <location>
        <begin position="12"/>
        <end position="32"/>
    </location>
</feature>
<proteinExistence type="predicted"/>